<dbReference type="PANTHER" id="PTHR42240:SF1">
    <property type="entry name" value="DUF211 DOMAIN-CONTAINING PROTEIN"/>
    <property type="match status" value="1"/>
</dbReference>
<dbReference type="Proteomes" id="UP001501251">
    <property type="component" value="Unassembled WGS sequence"/>
</dbReference>
<dbReference type="Gene3D" id="3.30.70.1340">
    <property type="entry name" value="MTH889-like domain"/>
    <property type="match status" value="1"/>
</dbReference>
<comment type="caution">
    <text evidence="1">The sequence shown here is derived from an EMBL/GenBank/DDBJ whole genome shotgun (WGS) entry which is preliminary data.</text>
</comment>
<dbReference type="EMBL" id="BAABAQ010000002">
    <property type="protein sequence ID" value="GAA4185418.1"/>
    <property type="molecule type" value="Genomic_DNA"/>
</dbReference>
<proteinExistence type="predicted"/>
<sequence>MRIRRVVMDVDKAVQRPDVMEVGAAIEKVEGVETLNITVTEIDIETVGMDITVEGDGIDWPGLLRAIERTGAVVHSVDQLVAGVRIIEGVKRAR</sequence>
<dbReference type="InterPro" id="IPR003831">
    <property type="entry name" value="DUF211"/>
</dbReference>
<dbReference type="RefSeq" id="WP_344916474.1">
    <property type="nucleotide sequence ID" value="NZ_BAABAQ010000002.1"/>
</dbReference>
<dbReference type="PANTHER" id="PTHR42240">
    <property type="entry name" value="DUF211 DOMAIN-CONTAINING PROTEIN"/>
    <property type="match status" value="1"/>
</dbReference>
<evidence type="ECO:0008006" key="3">
    <source>
        <dbReference type="Google" id="ProtNLM"/>
    </source>
</evidence>
<accession>A0ABP8AKB6</accession>
<gene>
    <name evidence="1" type="ORF">GCM10022252_15770</name>
</gene>
<dbReference type="Pfam" id="PF02680">
    <property type="entry name" value="DUF211"/>
    <property type="match status" value="1"/>
</dbReference>
<keyword evidence="2" id="KW-1185">Reference proteome</keyword>
<dbReference type="InterPro" id="IPR023129">
    <property type="entry name" value="MTH889-like_dom_sf"/>
</dbReference>
<dbReference type="SUPFAM" id="SSF160363">
    <property type="entry name" value="MTH889-like"/>
    <property type="match status" value="1"/>
</dbReference>
<organism evidence="1 2">
    <name type="scientific">Streptosporangium oxazolinicum</name>
    <dbReference type="NCBI Taxonomy" id="909287"/>
    <lineage>
        <taxon>Bacteria</taxon>
        <taxon>Bacillati</taxon>
        <taxon>Actinomycetota</taxon>
        <taxon>Actinomycetes</taxon>
        <taxon>Streptosporangiales</taxon>
        <taxon>Streptosporangiaceae</taxon>
        <taxon>Streptosporangium</taxon>
    </lineage>
</organism>
<protein>
    <recommendedName>
        <fullName evidence="3">DUF211 domain-containing protein</fullName>
    </recommendedName>
</protein>
<name>A0ABP8AKB6_9ACTN</name>
<reference evidence="2" key="1">
    <citation type="journal article" date="2019" name="Int. J. Syst. Evol. Microbiol.">
        <title>The Global Catalogue of Microorganisms (GCM) 10K type strain sequencing project: providing services to taxonomists for standard genome sequencing and annotation.</title>
        <authorList>
            <consortium name="The Broad Institute Genomics Platform"/>
            <consortium name="The Broad Institute Genome Sequencing Center for Infectious Disease"/>
            <person name="Wu L."/>
            <person name="Ma J."/>
        </authorList>
    </citation>
    <scope>NUCLEOTIDE SEQUENCE [LARGE SCALE GENOMIC DNA]</scope>
    <source>
        <strain evidence="2">JCM 17388</strain>
    </source>
</reference>
<evidence type="ECO:0000313" key="1">
    <source>
        <dbReference type="EMBL" id="GAA4185418.1"/>
    </source>
</evidence>
<evidence type="ECO:0000313" key="2">
    <source>
        <dbReference type="Proteomes" id="UP001501251"/>
    </source>
</evidence>